<keyword evidence="3" id="KW-1185">Reference proteome</keyword>
<dbReference type="AlphaFoldDB" id="A0A182P6K1"/>
<proteinExistence type="predicted"/>
<dbReference type="Proteomes" id="UP000075885">
    <property type="component" value="Unassembled WGS sequence"/>
</dbReference>
<reference evidence="3" key="1">
    <citation type="submission" date="2013-03" db="EMBL/GenBank/DDBJ databases">
        <title>The Genome Sequence of Anopheles epiroticus epiroticus2.</title>
        <authorList>
            <consortium name="The Broad Institute Genomics Platform"/>
            <person name="Neafsey D.E."/>
            <person name="Howell P."/>
            <person name="Walker B."/>
            <person name="Young S.K."/>
            <person name="Zeng Q."/>
            <person name="Gargeya S."/>
            <person name="Fitzgerald M."/>
            <person name="Haas B."/>
            <person name="Abouelleil A."/>
            <person name="Allen A.W."/>
            <person name="Alvarado L."/>
            <person name="Arachchi H.M."/>
            <person name="Berlin A.M."/>
            <person name="Chapman S.B."/>
            <person name="Gainer-Dewar J."/>
            <person name="Goldberg J."/>
            <person name="Griggs A."/>
            <person name="Gujja S."/>
            <person name="Hansen M."/>
            <person name="Howarth C."/>
            <person name="Imamovic A."/>
            <person name="Ireland A."/>
            <person name="Larimer J."/>
            <person name="McCowan C."/>
            <person name="Murphy C."/>
            <person name="Pearson M."/>
            <person name="Poon T.W."/>
            <person name="Priest M."/>
            <person name="Roberts A."/>
            <person name="Saif S."/>
            <person name="Shea T."/>
            <person name="Sisk P."/>
            <person name="Sykes S."/>
            <person name="Wortman J."/>
            <person name="Nusbaum C."/>
            <person name="Birren B."/>
        </authorList>
    </citation>
    <scope>NUCLEOTIDE SEQUENCE [LARGE SCALE GENOMIC DNA]</scope>
    <source>
        <strain evidence="3">Epiroticus2</strain>
    </source>
</reference>
<feature type="compositionally biased region" description="Acidic residues" evidence="1">
    <location>
        <begin position="1"/>
        <end position="13"/>
    </location>
</feature>
<evidence type="ECO:0000256" key="1">
    <source>
        <dbReference type="SAM" id="MobiDB-lite"/>
    </source>
</evidence>
<accession>A0A182P6K1</accession>
<feature type="compositionally biased region" description="Low complexity" evidence="1">
    <location>
        <begin position="19"/>
        <end position="41"/>
    </location>
</feature>
<evidence type="ECO:0000313" key="2">
    <source>
        <dbReference type="EnsemblMetazoa" id="AEPI002549-PA"/>
    </source>
</evidence>
<reference evidence="2" key="2">
    <citation type="submission" date="2020-05" db="UniProtKB">
        <authorList>
            <consortium name="EnsemblMetazoa"/>
        </authorList>
    </citation>
    <scope>IDENTIFICATION</scope>
    <source>
        <strain evidence="2">Epiroticus2</strain>
    </source>
</reference>
<sequence>MSTSVEEVDEQVLEIETQSTTSTTSTVIDNSSVNNNGTTNNHSRAQKSYKNLHEFSAFPK</sequence>
<feature type="region of interest" description="Disordered" evidence="1">
    <location>
        <begin position="1"/>
        <end position="60"/>
    </location>
</feature>
<organism evidence="2 3">
    <name type="scientific">Anopheles epiroticus</name>
    <dbReference type="NCBI Taxonomy" id="199890"/>
    <lineage>
        <taxon>Eukaryota</taxon>
        <taxon>Metazoa</taxon>
        <taxon>Ecdysozoa</taxon>
        <taxon>Arthropoda</taxon>
        <taxon>Hexapoda</taxon>
        <taxon>Insecta</taxon>
        <taxon>Pterygota</taxon>
        <taxon>Neoptera</taxon>
        <taxon>Endopterygota</taxon>
        <taxon>Diptera</taxon>
        <taxon>Nematocera</taxon>
        <taxon>Culicoidea</taxon>
        <taxon>Culicidae</taxon>
        <taxon>Anophelinae</taxon>
        <taxon>Anopheles</taxon>
    </lineage>
</organism>
<name>A0A182P6K1_9DIPT</name>
<protein>
    <submittedName>
        <fullName evidence="2">Uncharacterized protein</fullName>
    </submittedName>
</protein>
<dbReference type="VEuPathDB" id="VectorBase:AEPI002549"/>
<dbReference type="EnsemblMetazoa" id="AEPI002549-RA">
    <property type="protein sequence ID" value="AEPI002549-PA"/>
    <property type="gene ID" value="AEPI002549"/>
</dbReference>
<evidence type="ECO:0000313" key="3">
    <source>
        <dbReference type="Proteomes" id="UP000075885"/>
    </source>
</evidence>